<name>A0A7G3UFU3_STRT9</name>
<proteinExistence type="predicted"/>
<keyword evidence="4" id="KW-1185">Reference proteome</keyword>
<evidence type="ECO:0000313" key="4">
    <source>
        <dbReference type="Proteomes" id="UP000005940"/>
    </source>
</evidence>
<keyword evidence="1" id="KW-0051">Antiviral defense</keyword>
<dbReference type="InterPro" id="IPR013422">
    <property type="entry name" value="CRISPR-assoc_prot_Cas5_N"/>
</dbReference>
<accession>A0A7G3UFU3</accession>
<gene>
    <name evidence="3" type="ORF">STSU_014240</name>
</gene>
<dbReference type="GO" id="GO:0051607">
    <property type="term" value="P:defense response to virus"/>
    <property type="evidence" value="ECO:0007669"/>
    <property type="project" value="UniProtKB-KW"/>
</dbReference>
<evidence type="ECO:0000256" key="1">
    <source>
        <dbReference type="ARBA" id="ARBA00023118"/>
    </source>
</evidence>
<reference evidence="3 4" key="1">
    <citation type="journal article" date="2012" name="J. Bacteriol.">
        <title>Draft genome of Streptomyces tsukubaensis NRRL 18488, the producer of the clinically important immunosuppressant tacrolimus (FK506).</title>
        <authorList>
            <person name="Barreiro C."/>
            <person name="Prieto C."/>
            <person name="Sola-Landa A."/>
            <person name="Solera E."/>
            <person name="Martinez-Castro M."/>
            <person name="Perez-Redondo R."/>
            <person name="Garcia-Estrada C."/>
            <person name="Aparicio J.F."/>
            <person name="Fernandez-Martinez L.T."/>
            <person name="Santos-Aberturas J."/>
            <person name="Salehi-Najafabadi Z."/>
            <person name="Rodriguez-Garcia A."/>
            <person name="Tauch A."/>
            <person name="Martin J.F."/>
        </authorList>
    </citation>
    <scope>NUCLEOTIDE SEQUENCE [LARGE SCALE GENOMIC DNA]</scope>
    <source>
        <strain evidence="4">DSM 42081 / NBRC 108919 / NRRL 18488 / 9993</strain>
    </source>
</reference>
<dbReference type="EMBL" id="CP029159">
    <property type="protein sequence ID" value="QKM68169.1"/>
    <property type="molecule type" value="Genomic_DNA"/>
</dbReference>
<feature type="region of interest" description="Disordered" evidence="2">
    <location>
        <begin position="1"/>
        <end position="36"/>
    </location>
</feature>
<dbReference type="Proteomes" id="UP000005940">
    <property type="component" value="Chromosome"/>
</dbReference>
<dbReference type="NCBIfam" id="TIGR02593">
    <property type="entry name" value="CRISPR_cas5"/>
    <property type="match status" value="1"/>
</dbReference>
<protein>
    <submittedName>
        <fullName evidence="3">CRISPR-associated protein Cas5</fullName>
    </submittedName>
</protein>
<organism evidence="3 4">
    <name type="scientific">Streptomyces tsukubensis (strain DSM 42081 / NBRC 108919 / NRRL 18488 / 9993)</name>
    <dbReference type="NCBI Taxonomy" id="1114943"/>
    <lineage>
        <taxon>Bacteria</taxon>
        <taxon>Bacillati</taxon>
        <taxon>Actinomycetota</taxon>
        <taxon>Actinomycetes</taxon>
        <taxon>Kitasatosporales</taxon>
        <taxon>Streptomycetaceae</taxon>
        <taxon>Streptomyces</taxon>
    </lineage>
</organism>
<evidence type="ECO:0000313" key="3">
    <source>
        <dbReference type="EMBL" id="QKM68169.1"/>
    </source>
</evidence>
<evidence type="ECO:0000256" key="2">
    <source>
        <dbReference type="SAM" id="MobiDB-lite"/>
    </source>
</evidence>
<sequence>MESTSKPRPGKGSDWSGRSHRPLRLTGQTWRPPGELASYRQPSFFAVGRSLSCPSRQGVRPPTSSLR</sequence>
<dbReference type="AlphaFoldDB" id="A0A7G3UFU3"/>